<evidence type="ECO:0000256" key="3">
    <source>
        <dbReference type="ARBA" id="ARBA00022598"/>
    </source>
</evidence>
<dbReference type="InterPro" id="IPR025110">
    <property type="entry name" value="AMP-bd_C"/>
</dbReference>
<dbReference type="Pfam" id="PF00501">
    <property type="entry name" value="AMP-binding"/>
    <property type="match status" value="1"/>
</dbReference>
<dbReference type="InterPro" id="IPR042099">
    <property type="entry name" value="ANL_N_sf"/>
</dbReference>
<evidence type="ECO:0000256" key="5">
    <source>
        <dbReference type="ARBA" id="ARBA00026121"/>
    </source>
</evidence>
<evidence type="ECO:0000259" key="9">
    <source>
        <dbReference type="Pfam" id="PF13193"/>
    </source>
</evidence>
<gene>
    <name evidence="10" type="primary">fadD</name>
    <name evidence="10" type="ORF">GARC_4746</name>
</gene>
<organism evidence="10 11">
    <name type="scientific">Paraglaciecola arctica BSs20135</name>
    <dbReference type="NCBI Taxonomy" id="493475"/>
    <lineage>
        <taxon>Bacteria</taxon>
        <taxon>Pseudomonadati</taxon>
        <taxon>Pseudomonadota</taxon>
        <taxon>Gammaproteobacteria</taxon>
        <taxon>Alteromonadales</taxon>
        <taxon>Alteromonadaceae</taxon>
        <taxon>Paraglaciecola</taxon>
    </lineage>
</organism>
<dbReference type="EMBL" id="BAEO01000065">
    <property type="protein sequence ID" value="GAC21684.1"/>
    <property type="molecule type" value="Genomic_DNA"/>
</dbReference>
<dbReference type="SUPFAM" id="SSF56801">
    <property type="entry name" value="Acetyl-CoA synthetase-like"/>
    <property type="match status" value="1"/>
</dbReference>
<keyword evidence="3 10" id="KW-0436">Ligase</keyword>
<comment type="pathway">
    <text evidence="2">Lipid metabolism; fatty acid beta-oxidation.</text>
</comment>
<feature type="domain" description="AMP-dependent synthetase/ligase" evidence="8">
    <location>
        <begin position="18"/>
        <end position="388"/>
    </location>
</feature>
<protein>
    <recommendedName>
        <fullName evidence="6">Long-chain-fatty-acid--CoA ligase</fullName>
        <ecNumber evidence="5">6.2.1.3</ecNumber>
    </recommendedName>
    <alternativeName>
        <fullName evidence="7">Long-chain acyl-CoA synthetase</fullName>
    </alternativeName>
</protein>
<dbReference type="Pfam" id="PF13193">
    <property type="entry name" value="AMP-binding_C"/>
    <property type="match status" value="1"/>
</dbReference>
<dbReference type="GO" id="GO:0004467">
    <property type="term" value="F:long-chain fatty acid-CoA ligase activity"/>
    <property type="evidence" value="ECO:0007669"/>
    <property type="project" value="UniProtKB-EC"/>
</dbReference>
<evidence type="ECO:0000256" key="2">
    <source>
        <dbReference type="ARBA" id="ARBA00005005"/>
    </source>
</evidence>
<dbReference type="STRING" id="493475.GARC_4746"/>
<dbReference type="PANTHER" id="PTHR43767:SF8">
    <property type="entry name" value="LONG-CHAIN-FATTY-ACID--COA LIGASE"/>
    <property type="match status" value="1"/>
</dbReference>
<sequence>MKTESTTLLESDTLQSFFDKGCNQFKDNLAFKCGAQSLTYLELEQDSRNFAAYLQANTNLKQGDRIAVQLPNCIAYPVVTWGALRAGLVVVNVNPLYTKNELAHMYKDSGAKALVLLGSSLELVSSLLDDTDISALFYLPNIQPNLEKLSIKALDYQGALDLGSQYKFQPVVTHANDMALLQYTGGTTGLSKGAVLTHHNLISAAQGFWNATNVFESGNEIFVAPLPLYHVYAFVAHIVVGVVYGVTSILISDPRDLKGFSSALENTRFSLFVGINTLFNALCHDEQFQKLDFSGLKFTLSGGMALDLGIAKRWHNLTACEINEGYGLTESSAGVIVNRGDTCRRLGSVGKPVAGIELKIIGDNGQQLNVGEKGELHLKGKQIMQGYWQNPNATNEVLQNGWLATGDIATIDEDGFVYIVDRIKDLVIVSGFNVYPAEIEQVVNLIDGVQECAVIGAKSEDTGEAVQLFVVLQDKSVTLEVIIEHCRNNLAAYKIPKVINVIDELPKSPVGKVLKRLLIPS</sequence>
<evidence type="ECO:0000256" key="7">
    <source>
        <dbReference type="ARBA" id="ARBA00042773"/>
    </source>
</evidence>
<dbReference type="EC" id="6.2.1.3" evidence="5"/>
<reference evidence="10 11" key="1">
    <citation type="journal article" date="2017" name="Antonie Van Leeuwenhoek">
        <title>Rhizobium rhizosphaerae sp. nov., a novel species isolated from rice rhizosphere.</title>
        <authorList>
            <person name="Zhao J.J."/>
            <person name="Zhang J."/>
            <person name="Zhang R.J."/>
            <person name="Zhang C.W."/>
            <person name="Yin H.Q."/>
            <person name="Zhang X.X."/>
        </authorList>
    </citation>
    <scope>NUCLEOTIDE SEQUENCE [LARGE SCALE GENOMIC DNA]</scope>
    <source>
        <strain evidence="10 11">BSs20135</strain>
    </source>
</reference>
<keyword evidence="11" id="KW-1185">Reference proteome</keyword>
<dbReference type="Proteomes" id="UP000006327">
    <property type="component" value="Unassembled WGS sequence"/>
</dbReference>
<name>K6XLZ5_9ALTE</name>
<keyword evidence="4" id="KW-0472">Membrane</keyword>
<dbReference type="InterPro" id="IPR045851">
    <property type="entry name" value="AMP-bd_C_sf"/>
</dbReference>
<evidence type="ECO:0000256" key="4">
    <source>
        <dbReference type="ARBA" id="ARBA00023136"/>
    </source>
</evidence>
<dbReference type="InterPro" id="IPR050237">
    <property type="entry name" value="ATP-dep_AMP-bd_enzyme"/>
</dbReference>
<accession>K6XLZ5</accession>
<dbReference type="eggNOG" id="COG0318">
    <property type="taxonomic scope" value="Bacteria"/>
</dbReference>
<evidence type="ECO:0000313" key="10">
    <source>
        <dbReference type="EMBL" id="GAC21684.1"/>
    </source>
</evidence>
<dbReference type="OrthoDB" id="9803968at2"/>
<dbReference type="PROSITE" id="PS00455">
    <property type="entry name" value="AMP_BINDING"/>
    <property type="match status" value="1"/>
</dbReference>
<evidence type="ECO:0000313" key="11">
    <source>
        <dbReference type="Proteomes" id="UP000006327"/>
    </source>
</evidence>
<dbReference type="PANTHER" id="PTHR43767">
    <property type="entry name" value="LONG-CHAIN-FATTY-ACID--COA LIGASE"/>
    <property type="match status" value="1"/>
</dbReference>
<feature type="domain" description="AMP-binding enzyme C-terminal" evidence="9">
    <location>
        <begin position="438"/>
        <end position="512"/>
    </location>
</feature>
<evidence type="ECO:0000256" key="6">
    <source>
        <dbReference type="ARBA" id="ARBA00039545"/>
    </source>
</evidence>
<dbReference type="Gene3D" id="3.30.300.30">
    <property type="match status" value="1"/>
</dbReference>
<comment type="subcellular location">
    <subcellularLocation>
        <location evidence="1">Membrane</location>
        <topology evidence="1">Peripheral membrane protein</topology>
    </subcellularLocation>
</comment>
<evidence type="ECO:0000259" key="8">
    <source>
        <dbReference type="Pfam" id="PF00501"/>
    </source>
</evidence>
<dbReference type="RefSeq" id="WP_007624920.1">
    <property type="nucleotide sequence ID" value="NZ_BAEO01000065.1"/>
</dbReference>
<proteinExistence type="predicted"/>
<dbReference type="InterPro" id="IPR020845">
    <property type="entry name" value="AMP-binding_CS"/>
</dbReference>
<dbReference type="GO" id="GO:0016020">
    <property type="term" value="C:membrane"/>
    <property type="evidence" value="ECO:0007669"/>
    <property type="project" value="UniProtKB-SubCell"/>
</dbReference>
<comment type="caution">
    <text evidence="10">The sequence shown here is derived from an EMBL/GenBank/DDBJ whole genome shotgun (WGS) entry which is preliminary data.</text>
</comment>
<dbReference type="CDD" id="cd05936">
    <property type="entry name" value="FC-FACS_FadD_like"/>
    <property type="match status" value="1"/>
</dbReference>
<dbReference type="InterPro" id="IPR000873">
    <property type="entry name" value="AMP-dep_synth/lig_dom"/>
</dbReference>
<dbReference type="Gene3D" id="3.40.50.12780">
    <property type="entry name" value="N-terminal domain of ligase-like"/>
    <property type="match status" value="1"/>
</dbReference>
<evidence type="ECO:0000256" key="1">
    <source>
        <dbReference type="ARBA" id="ARBA00004170"/>
    </source>
</evidence>
<dbReference type="AlphaFoldDB" id="K6XLZ5"/>